<dbReference type="InterPro" id="IPR017871">
    <property type="entry name" value="ABC_transporter-like_CS"/>
</dbReference>
<dbReference type="HOGENOM" id="CLU_000604_1_2_6"/>
<keyword evidence="2 6" id="KW-0813">Transport</keyword>
<accession>G8LJ32</accession>
<dbReference type="EMBL" id="CP002886">
    <property type="protein sequence ID" value="AEW75659.1"/>
    <property type="molecule type" value="Genomic_DNA"/>
</dbReference>
<keyword evidence="3 6" id="KW-0547">Nucleotide-binding</keyword>
<dbReference type="GO" id="GO:0016887">
    <property type="term" value="F:ATP hydrolysis activity"/>
    <property type="evidence" value="ECO:0007669"/>
    <property type="project" value="InterPro"/>
</dbReference>
<dbReference type="InterPro" id="IPR003593">
    <property type="entry name" value="AAA+_ATPase"/>
</dbReference>
<dbReference type="PROSITE" id="PS50893">
    <property type="entry name" value="ABC_TRANSPORTER_2"/>
    <property type="match status" value="1"/>
</dbReference>
<dbReference type="PIRSF" id="PIRSF039137">
    <property type="entry name" value="ABC_branched_ATPase"/>
    <property type="match status" value="1"/>
</dbReference>
<reference evidence="8 9" key="1">
    <citation type="journal article" date="2011" name="Stand. Genomic Sci.">
        <title>Complete genome of the onion pathogen Enterobacter cloacae EcWSU1.</title>
        <authorList>
            <person name="Humann J.L."/>
            <person name="Wildung M."/>
            <person name="Cheng C.H."/>
            <person name="Lee T."/>
            <person name="Stewart J.E."/>
            <person name="Drew J.C."/>
            <person name="Triplett E.W."/>
            <person name="Main D."/>
            <person name="Schroeder B.K."/>
        </authorList>
    </citation>
    <scope>NUCLEOTIDE SEQUENCE [LARGE SCALE GENOMIC DNA]</scope>
    <source>
        <strain evidence="8 9">EcWSU1</strain>
    </source>
</reference>
<evidence type="ECO:0000259" key="7">
    <source>
        <dbReference type="PROSITE" id="PS50893"/>
    </source>
</evidence>
<gene>
    <name evidence="8" type="primary">livF</name>
    <name evidence="8" type="ORF">EcWSU1_04231</name>
</gene>
<dbReference type="SUPFAM" id="SSF52540">
    <property type="entry name" value="P-loop containing nucleoside triphosphate hydrolases"/>
    <property type="match status" value="1"/>
</dbReference>
<dbReference type="GO" id="GO:0015695">
    <property type="term" value="P:organic cation transport"/>
    <property type="evidence" value="ECO:0007669"/>
    <property type="project" value="UniProtKB-ARBA"/>
</dbReference>
<evidence type="ECO:0000256" key="5">
    <source>
        <dbReference type="ARBA" id="ARBA00022970"/>
    </source>
</evidence>
<dbReference type="InterPro" id="IPR052156">
    <property type="entry name" value="BCAA_Transport_ATP-bd_LivF"/>
</dbReference>
<dbReference type="Pfam" id="PF00005">
    <property type="entry name" value="ABC_tran"/>
    <property type="match status" value="1"/>
</dbReference>
<evidence type="ECO:0000313" key="8">
    <source>
        <dbReference type="EMBL" id="AEW75659.1"/>
    </source>
</evidence>
<dbReference type="GO" id="GO:0015658">
    <property type="term" value="F:branched-chain amino acid transmembrane transporter activity"/>
    <property type="evidence" value="ECO:0007669"/>
    <property type="project" value="UniProtKB-UniRule"/>
</dbReference>
<dbReference type="CDD" id="cd03224">
    <property type="entry name" value="ABC_TM1139_LivF_branched"/>
    <property type="match status" value="1"/>
</dbReference>
<dbReference type="eggNOG" id="COG0410">
    <property type="taxonomic scope" value="Bacteria"/>
</dbReference>
<dbReference type="AlphaFoldDB" id="G8LJ32"/>
<dbReference type="GO" id="GO:0015804">
    <property type="term" value="P:neutral amino acid transport"/>
    <property type="evidence" value="ECO:0007669"/>
    <property type="project" value="UniProtKB-ARBA"/>
</dbReference>
<dbReference type="KEGG" id="eec:EcWSU1_04231"/>
<comment type="similarity">
    <text evidence="1 6">Belongs to the ABC transporter superfamily.</text>
</comment>
<dbReference type="SMART" id="SM00382">
    <property type="entry name" value="AAA"/>
    <property type="match status" value="1"/>
</dbReference>
<dbReference type="GO" id="GO:0005524">
    <property type="term" value="F:ATP binding"/>
    <property type="evidence" value="ECO:0007669"/>
    <property type="project" value="UniProtKB-UniRule"/>
</dbReference>
<feature type="domain" description="ABC transporter" evidence="7">
    <location>
        <begin position="14"/>
        <end position="245"/>
    </location>
</feature>
<evidence type="ECO:0000256" key="1">
    <source>
        <dbReference type="ARBA" id="ARBA00005417"/>
    </source>
</evidence>
<proteinExistence type="inferred from homology"/>
<dbReference type="Gene3D" id="3.40.50.300">
    <property type="entry name" value="P-loop containing nucleotide triphosphate hydrolases"/>
    <property type="match status" value="1"/>
</dbReference>
<name>G8LJ32_9ENTR</name>
<evidence type="ECO:0000256" key="4">
    <source>
        <dbReference type="ARBA" id="ARBA00022840"/>
    </source>
</evidence>
<keyword evidence="5 6" id="KW-0029">Amino-acid transport</keyword>
<dbReference type="InterPro" id="IPR003439">
    <property type="entry name" value="ABC_transporter-like_ATP-bd"/>
</dbReference>
<dbReference type="NCBIfam" id="NF008626">
    <property type="entry name" value="PRK11614.1"/>
    <property type="match status" value="1"/>
</dbReference>
<sequence length="245" mass="27379">MHTWVRHKMEKAMLTFDKVNAHYGKIQALHDVSLHINQGEIVTLIGANGAGKTTLLGTLCGDPRATSGRIVFDGKDITDWQTARIMREAVAIVPEGRRVFSRMTVEENLAMGGFFADRDQYQSRIKWVYELFPRLWERRIQRAGTMSGGEQQMLAIGRALMSQPRLLLLDEPSLGLAPIIIQQIFDTIEQLRKEGMTIFLVEQNANQALKLADRGYVLENGHVVLSDTGDALLANEAVRSAYLGG</sequence>
<dbReference type="GO" id="GO:0015807">
    <property type="term" value="P:L-amino acid transport"/>
    <property type="evidence" value="ECO:0007669"/>
    <property type="project" value="UniProtKB-ARBA"/>
</dbReference>
<dbReference type="GO" id="GO:0003333">
    <property type="term" value="P:amino acid transmembrane transport"/>
    <property type="evidence" value="ECO:0007669"/>
    <property type="project" value="UniProtKB-ARBA"/>
</dbReference>
<keyword evidence="4 6" id="KW-0067">ATP-binding</keyword>
<dbReference type="PANTHER" id="PTHR43820">
    <property type="entry name" value="HIGH-AFFINITY BRANCHED-CHAIN AMINO ACID TRANSPORT ATP-BINDING PROTEIN LIVF"/>
    <property type="match status" value="1"/>
</dbReference>
<evidence type="ECO:0000313" key="9">
    <source>
        <dbReference type="Proteomes" id="UP000007838"/>
    </source>
</evidence>
<dbReference type="PANTHER" id="PTHR43820:SF4">
    <property type="entry name" value="HIGH-AFFINITY BRANCHED-CHAIN AMINO ACID TRANSPORT ATP-BINDING PROTEIN LIVF"/>
    <property type="match status" value="1"/>
</dbReference>
<dbReference type="STRING" id="299767.GCA_900068845_00535"/>
<protein>
    <recommendedName>
        <fullName evidence="6">High-affinity branched-chain amino acid transport ATP-binding protein</fullName>
    </recommendedName>
</protein>
<evidence type="ECO:0000256" key="3">
    <source>
        <dbReference type="ARBA" id="ARBA00022741"/>
    </source>
</evidence>
<dbReference type="FunFam" id="3.40.50.300:FF:000341">
    <property type="entry name" value="High-affinity branched-chain amino acid transport ATP-binding protein"/>
    <property type="match status" value="1"/>
</dbReference>
<evidence type="ECO:0000256" key="6">
    <source>
        <dbReference type="PIRNR" id="PIRNR039137"/>
    </source>
</evidence>
<dbReference type="InterPro" id="IPR027417">
    <property type="entry name" value="P-loop_NTPase"/>
</dbReference>
<dbReference type="InterPro" id="IPR030660">
    <property type="entry name" value="ABC_branched_ATPase_LivF/BraG"/>
</dbReference>
<dbReference type="Proteomes" id="UP000007838">
    <property type="component" value="Chromosome"/>
</dbReference>
<organism evidence="8 9">
    <name type="scientific">Enterobacter ludwigii</name>
    <dbReference type="NCBI Taxonomy" id="299767"/>
    <lineage>
        <taxon>Bacteria</taxon>
        <taxon>Pseudomonadati</taxon>
        <taxon>Pseudomonadota</taxon>
        <taxon>Gammaproteobacteria</taxon>
        <taxon>Enterobacterales</taxon>
        <taxon>Enterobacteriaceae</taxon>
        <taxon>Enterobacter</taxon>
        <taxon>Enterobacter cloacae complex</taxon>
    </lineage>
</organism>
<dbReference type="PROSITE" id="PS00211">
    <property type="entry name" value="ABC_TRANSPORTER_1"/>
    <property type="match status" value="1"/>
</dbReference>
<evidence type="ECO:0000256" key="2">
    <source>
        <dbReference type="ARBA" id="ARBA00022448"/>
    </source>
</evidence>